<organism evidence="2 3">
    <name type="scientific">Fragilariopsis cylindrus CCMP1102</name>
    <dbReference type="NCBI Taxonomy" id="635003"/>
    <lineage>
        <taxon>Eukaryota</taxon>
        <taxon>Sar</taxon>
        <taxon>Stramenopiles</taxon>
        <taxon>Ochrophyta</taxon>
        <taxon>Bacillariophyta</taxon>
        <taxon>Bacillariophyceae</taxon>
        <taxon>Bacillariophycidae</taxon>
        <taxon>Bacillariales</taxon>
        <taxon>Bacillariaceae</taxon>
        <taxon>Fragilariopsis</taxon>
    </lineage>
</organism>
<evidence type="ECO:0000256" key="1">
    <source>
        <dbReference type="SAM" id="MobiDB-lite"/>
    </source>
</evidence>
<reference evidence="2 3" key="1">
    <citation type="submission" date="2016-09" db="EMBL/GenBank/DDBJ databases">
        <title>Extensive genetic diversity and differential bi-allelic expression allows diatom success in the polar Southern Ocean.</title>
        <authorList>
            <consortium name="DOE Joint Genome Institute"/>
            <person name="Mock T."/>
            <person name="Otillar R.P."/>
            <person name="Strauss J."/>
            <person name="Dupont C."/>
            <person name="Frickenhaus S."/>
            <person name="Maumus F."/>
            <person name="Mcmullan M."/>
            <person name="Sanges R."/>
            <person name="Schmutz J."/>
            <person name="Toseland A."/>
            <person name="Valas R."/>
            <person name="Veluchamy A."/>
            <person name="Ward B.J."/>
            <person name="Allen A."/>
            <person name="Barry K."/>
            <person name="Falciatore A."/>
            <person name="Ferrante M."/>
            <person name="Fortunato A.E."/>
            <person name="Gloeckner G."/>
            <person name="Gruber A."/>
            <person name="Hipkin R."/>
            <person name="Janech M."/>
            <person name="Kroth P."/>
            <person name="Leese F."/>
            <person name="Lindquist E."/>
            <person name="Lyon B.R."/>
            <person name="Martin J."/>
            <person name="Mayer C."/>
            <person name="Parker M."/>
            <person name="Quesneville H."/>
            <person name="Raymond J."/>
            <person name="Uhlig C."/>
            <person name="Valentin K.U."/>
            <person name="Worden A.Z."/>
            <person name="Armbrust E.V."/>
            <person name="Bowler C."/>
            <person name="Green B."/>
            <person name="Moulton V."/>
            <person name="Van Oosterhout C."/>
            <person name="Grigoriev I."/>
        </authorList>
    </citation>
    <scope>NUCLEOTIDE SEQUENCE [LARGE SCALE GENOMIC DNA]</scope>
    <source>
        <strain evidence="2 3">CCMP1102</strain>
    </source>
</reference>
<feature type="compositionally biased region" description="Polar residues" evidence="1">
    <location>
        <begin position="475"/>
        <end position="485"/>
    </location>
</feature>
<proteinExistence type="predicted"/>
<dbReference type="InterPro" id="IPR029044">
    <property type="entry name" value="Nucleotide-diphossugar_trans"/>
</dbReference>
<evidence type="ECO:0000313" key="3">
    <source>
        <dbReference type="Proteomes" id="UP000095751"/>
    </source>
</evidence>
<feature type="region of interest" description="Disordered" evidence="1">
    <location>
        <begin position="469"/>
        <end position="499"/>
    </location>
</feature>
<dbReference type="KEGG" id="fcy:FRACYDRAFT_226647"/>
<dbReference type="SUPFAM" id="SSF53448">
    <property type="entry name" value="Nucleotide-diphospho-sugar transferases"/>
    <property type="match status" value="1"/>
</dbReference>
<gene>
    <name evidence="2" type="ORF">FRACYDRAFT_226647</name>
</gene>
<dbReference type="AlphaFoldDB" id="A0A1E7F4Z5"/>
<dbReference type="Proteomes" id="UP000095751">
    <property type="component" value="Unassembled WGS sequence"/>
</dbReference>
<evidence type="ECO:0000313" key="2">
    <source>
        <dbReference type="EMBL" id="OEU13248.1"/>
    </source>
</evidence>
<dbReference type="PANTHER" id="PTHR22916:SF3">
    <property type="entry name" value="UDP-GLCNAC:BETAGAL BETA-1,3-N-ACETYLGLUCOSAMINYLTRANSFERASE-LIKE PROTEIN 1"/>
    <property type="match status" value="1"/>
</dbReference>
<protein>
    <recommendedName>
        <fullName evidence="4">Glycosyltransferase 2-like domain-containing protein</fullName>
    </recommendedName>
</protein>
<dbReference type="OrthoDB" id="206708at2759"/>
<evidence type="ECO:0008006" key="4">
    <source>
        <dbReference type="Google" id="ProtNLM"/>
    </source>
</evidence>
<dbReference type="InParanoid" id="A0A1E7F4Z5"/>
<sequence>MSHPNVNNTATTTCIEVDVIIPVYNAATTVRDATLSALRQEIPVGDSQSKLLRQFLDQYSISITVCCYEDASNDESLKILRDIETSDKSEQAESSTITNTNIKSTTTTTRVIPSRLLVQSSSNDIPKGAGYARNRAIELNNPPICNNEELSEKPIEKSSDGSENNKSIIKFICLLDSDDVMHKYRVIEQTLYMIYNIDEDKRNRTILGSTFDRDPPDSTWHYSNWANNLTDERLMLERYREITILQPTWFFSLSIWSMVGGYIESPQNETDLNKFKSSLAILQRPCIVHPKYDTISSLRLAEDLRFFHSHLQSNGFLRVHRKKTKLPLVTYRHFNNDQSQSYRTSRKLLLQLRALAFQQSILRKDPLWNINNINNNNNNNNKHFVIWGCGRDGKDFYKSLDSDLQQRVYCFVDVDAKKLNAGYYVDSSSNRIPIVHFSFLIPDQHERRIVQDEWKADCESMNDSFLGRIDKSKSGNKSNTATSFPATKKQKRSSSSTARTITKLHDRELDQKLLHQLPVVVCVAMYRTSGVLEKNVSKINRVEGENLWHFS</sequence>
<dbReference type="EMBL" id="KV784361">
    <property type="protein sequence ID" value="OEU13248.1"/>
    <property type="molecule type" value="Genomic_DNA"/>
</dbReference>
<dbReference type="Gene3D" id="3.90.550.10">
    <property type="entry name" value="Spore Coat Polysaccharide Biosynthesis Protein SpsA, Chain A"/>
    <property type="match status" value="1"/>
</dbReference>
<accession>A0A1E7F4Z5</accession>
<name>A0A1E7F4Z5_9STRA</name>
<dbReference type="GO" id="GO:0016757">
    <property type="term" value="F:glycosyltransferase activity"/>
    <property type="evidence" value="ECO:0007669"/>
    <property type="project" value="UniProtKB-ARBA"/>
</dbReference>
<dbReference type="PANTHER" id="PTHR22916">
    <property type="entry name" value="GLYCOSYLTRANSFERASE"/>
    <property type="match status" value="1"/>
</dbReference>
<keyword evidence="3" id="KW-1185">Reference proteome</keyword>